<dbReference type="CDD" id="cd03329">
    <property type="entry name" value="MR_like_4"/>
    <property type="match status" value="1"/>
</dbReference>
<organism evidence="5 6">
    <name type="scientific">Natronolimnobius baerhuensis</name>
    <dbReference type="NCBI Taxonomy" id="253108"/>
    <lineage>
        <taxon>Archaea</taxon>
        <taxon>Methanobacteriati</taxon>
        <taxon>Methanobacteriota</taxon>
        <taxon>Stenosarchaea group</taxon>
        <taxon>Halobacteria</taxon>
        <taxon>Halobacteriales</taxon>
        <taxon>Natrialbaceae</taxon>
        <taxon>Natronolimnobius</taxon>
    </lineage>
</organism>
<name>A0A202ECZ8_9EURY</name>
<reference evidence="5 6" key="1">
    <citation type="submission" date="2017-02" db="EMBL/GenBank/DDBJ databases">
        <title>Natronthermophilus aegyptiacus gen. nov.,sp. nov., an aerobic, extremely halophilic alkalithermophilic archaeon isolated from the athalassohaline Wadi An Natrun, Egypt.</title>
        <authorList>
            <person name="Zhao B."/>
        </authorList>
    </citation>
    <scope>NUCLEOTIDE SEQUENCE [LARGE SCALE GENOMIC DNA]</scope>
    <source>
        <strain evidence="5 6">CGMCC 1.3597</strain>
    </source>
</reference>
<dbReference type="SFLD" id="SFLDS00001">
    <property type="entry name" value="Enolase"/>
    <property type="match status" value="1"/>
</dbReference>
<dbReference type="GO" id="GO:0008872">
    <property type="term" value="F:glucarate dehydratase activity"/>
    <property type="evidence" value="ECO:0007669"/>
    <property type="project" value="UniProtKB-EC"/>
</dbReference>
<evidence type="ECO:0000256" key="3">
    <source>
        <dbReference type="ARBA" id="ARBA00011973"/>
    </source>
</evidence>
<accession>A0A202ECZ8</accession>
<dbReference type="SUPFAM" id="SSF51604">
    <property type="entry name" value="Enolase C-terminal domain-like"/>
    <property type="match status" value="1"/>
</dbReference>
<dbReference type="InterPro" id="IPR036849">
    <property type="entry name" value="Enolase-like_C_sf"/>
</dbReference>
<dbReference type="Proteomes" id="UP000196084">
    <property type="component" value="Unassembled WGS sequence"/>
</dbReference>
<comment type="caution">
    <text evidence="5">The sequence shown here is derived from an EMBL/GenBank/DDBJ whole genome shotgun (WGS) entry which is preliminary data.</text>
</comment>
<evidence type="ECO:0000259" key="4">
    <source>
        <dbReference type="SMART" id="SM00922"/>
    </source>
</evidence>
<dbReference type="Pfam" id="PF13378">
    <property type="entry name" value="MR_MLE_C"/>
    <property type="match status" value="1"/>
</dbReference>
<dbReference type="InterPro" id="IPR013342">
    <property type="entry name" value="Mandelate_racemase_C"/>
</dbReference>
<comment type="catalytic activity">
    <reaction evidence="1">
        <text>D-glucarate = 5-dehydro-4-deoxy-D-glucarate + H2O</text>
        <dbReference type="Rhea" id="RHEA:14573"/>
        <dbReference type="ChEBI" id="CHEBI:15377"/>
        <dbReference type="ChEBI" id="CHEBI:30612"/>
        <dbReference type="ChEBI" id="CHEBI:42819"/>
        <dbReference type="EC" id="4.2.1.40"/>
    </reaction>
</comment>
<dbReference type="Gene3D" id="3.20.20.120">
    <property type="entry name" value="Enolase-like C-terminal domain"/>
    <property type="match status" value="1"/>
</dbReference>
<evidence type="ECO:0000313" key="6">
    <source>
        <dbReference type="Proteomes" id="UP000196084"/>
    </source>
</evidence>
<feature type="domain" description="Mandelate racemase/muconate lactonizing enzyme C-terminal" evidence="4">
    <location>
        <begin position="149"/>
        <end position="254"/>
    </location>
</feature>
<comment type="pathway">
    <text evidence="2">Carbohydrate acid metabolism; D-glucarate degradation; 2,5-dioxopentanoate from D-glucarate: step 1/2.</text>
</comment>
<dbReference type="RefSeq" id="WP_087714107.1">
    <property type="nucleotide sequence ID" value="NZ_MWPH01000001.1"/>
</dbReference>
<dbReference type="PANTHER" id="PTHR48080:SF4">
    <property type="entry name" value="GLUCARATE DEHYDRATASE"/>
    <property type="match status" value="1"/>
</dbReference>
<proteinExistence type="predicted"/>
<dbReference type="InterPro" id="IPR013341">
    <property type="entry name" value="Mandelate_racemase_N_dom"/>
</dbReference>
<sequence length="391" mass="43741">MGPTITKIESREFRYPLEDLGTDEHGFNLIYEPGETTWRKLFGIKIHTDTGITGEYVGGNSPGAAQINMFADYLVGKNPLKREKHWSEIKRALRKYDRMGIGPIDIALWDFAGKYYDAPIHELLGTYRTSIPAYASTYHGDENGGLDSPEAFADFGEECADRGFPGYKIHGWGGSDSSRDLERELEAIHAVGERVGDRVDLMYDPACEYETFADALKVGRALDEESFCWYEDPYRDGGISQHGHRKLREMLETPILQTEHVRGLEAHADFVANGGTDFVRADPEYDAGITGAMKVTRMAESFGLDVEFHAPGPAQRHCIAATRNTNYYELALVHPDCQNTQPPVYNGDYSDMIDTIDSDGHVQVPTGPGLGVDYDWSYIEDNQTGSLHIYE</sequence>
<dbReference type="InterPro" id="IPR029065">
    <property type="entry name" value="Enolase_C-like"/>
</dbReference>
<evidence type="ECO:0000256" key="2">
    <source>
        <dbReference type="ARBA" id="ARBA00005183"/>
    </source>
</evidence>
<dbReference type="SMART" id="SM00922">
    <property type="entry name" value="MR_MLE"/>
    <property type="match status" value="1"/>
</dbReference>
<gene>
    <name evidence="5" type="ORF">B2G88_04770</name>
</gene>
<dbReference type="EMBL" id="MWPH01000001">
    <property type="protein sequence ID" value="OVE86109.1"/>
    <property type="molecule type" value="Genomic_DNA"/>
</dbReference>
<dbReference type="EC" id="4.2.1.40" evidence="3"/>
<dbReference type="InterPro" id="IPR029017">
    <property type="entry name" value="Enolase-like_N"/>
</dbReference>
<dbReference type="AlphaFoldDB" id="A0A202ECZ8"/>
<keyword evidence="6" id="KW-1185">Reference proteome</keyword>
<dbReference type="Gene3D" id="3.30.390.10">
    <property type="entry name" value="Enolase-like, N-terminal domain"/>
    <property type="match status" value="1"/>
</dbReference>
<dbReference type="SFLD" id="SFLDG00179">
    <property type="entry name" value="mandelate_racemase"/>
    <property type="match status" value="1"/>
</dbReference>
<protein>
    <recommendedName>
        <fullName evidence="3">glucarate dehydratase</fullName>
        <ecNumber evidence="3">4.2.1.40</ecNumber>
    </recommendedName>
</protein>
<dbReference type="OrthoDB" id="42605at2157"/>
<evidence type="ECO:0000313" key="5">
    <source>
        <dbReference type="EMBL" id="OVE86109.1"/>
    </source>
</evidence>
<dbReference type="Pfam" id="PF02746">
    <property type="entry name" value="MR_MLE_N"/>
    <property type="match status" value="1"/>
</dbReference>
<evidence type="ECO:0000256" key="1">
    <source>
        <dbReference type="ARBA" id="ARBA00001426"/>
    </source>
</evidence>
<dbReference type="PANTHER" id="PTHR48080">
    <property type="entry name" value="D-GALACTONATE DEHYDRATASE-RELATED"/>
    <property type="match status" value="1"/>
</dbReference>
<dbReference type="InterPro" id="IPR034593">
    <property type="entry name" value="DgoD-like"/>
</dbReference>
<dbReference type="SUPFAM" id="SSF54826">
    <property type="entry name" value="Enolase N-terminal domain-like"/>
    <property type="match status" value="1"/>
</dbReference>